<comment type="caution">
    <text evidence="1">The sequence shown here is derived from an EMBL/GenBank/DDBJ whole genome shotgun (WGS) entry which is preliminary data.</text>
</comment>
<evidence type="ECO:0000313" key="2">
    <source>
        <dbReference type="Proteomes" id="UP001500101"/>
    </source>
</evidence>
<proteinExistence type="predicted"/>
<name>A0ABP7Z395_9SPHI</name>
<dbReference type="EMBL" id="BAAAZI010000012">
    <property type="protein sequence ID" value="GAA4146413.1"/>
    <property type="molecule type" value="Genomic_DNA"/>
</dbReference>
<keyword evidence="2" id="KW-1185">Reference proteome</keyword>
<protein>
    <recommendedName>
        <fullName evidence="3">PKD family protein</fullName>
    </recommendedName>
</protein>
<evidence type="ECO:0008006" key="3">
    <source>
        <dbReference type="Google" id="ProtNLM"/>
    </source>
</evidence>
<organism evidence="1 2">
    <name type="scientific">Sphingobacterium kyonggiense</name>
    <dbReference type="NCBI Taxonomy" id="714075"/>
    <lineage>
        <taxon>Bacteria</taxon>
        <taxon>Pseudomonadati</taxon>
        <taxon>Bacteroidota</taxon>
        <taxon>Sphingobacteriia</taxon>
        <taxon>Sphingobacteriales</taxon>
        <taxon>Sphingobacteriaceae</taxon>
        <taxon>Sphingobacterium</taxon>
    </lineage>
</organism>
<reference evidence="2" key="1">
    <citation type="journal article" date="2019" name="Int. J. Syst. Evol. Microbiol.">
        <title>The Global Catalogue of Microorganisms (GCM) 10K type strain sequencing project: providing services to taxonomists for standard genome sequencing and annotation.</title>
        <authorList>
            <consortium name="The Broad Institute Genomics Platform"/>
            <consortium name="The Broad Institute Genome Sequencing Center for Infectious Disease"/>
            <person name="Wu L."/>
            <person name="Ma J."/>
        </authorList>
    </citation>
    <scope>NUCLEOTIDE SEQUENCE [LARGE SCALE GENOMIC DNA]</scope>
    <source>
        <strain evidence="2">JCM 16704</strain>
    </source>
</reference>
<dbReference type="InterPro" id="IPR032183">
    <property type="entry name" value="PKD-like"/>
</dbReference>
<sequence length="492" mass="56004">MAIADFPDTVNIKVGDELLISPNLTLGNGAYNPEEFTYEWYSYDYSTGNDSKARIFLGKELTLKTIPKMLVGQYRSYLKVTHVTTGRIWSYKYILNIDGTFGKVGWFVLSAKDEKAHLDYFQDDPKNWNSNGTVYRDINTFWNDQITNTSIDFQGEPVSMEIFYNRDPVVPAVKSYLYVNTKSQTYKINQSDGFTYNSVKNNFKNETASGSPASAEFLSPSDDFANLAYKDNNIYSYYYMLNKYYNVPLNNNPNGTVYRVAPFIAMPMGNFYLYSMYYDMDAKRFMRTFYTSARGTVVNFQSGDFSTADTKMDMVWMSHTAAFNGQTVAILKKDSQYFLVRINFTANGAVSLHSVTDVTSILTDLSSAKHFALDNKYGYLFYVANDKLYQFEMDTKTLKVAKNLNGRKVSLLKSERLVRLHPSSGYSINFTARMDPVLYSIILGTYDEGSPNTSGKVEFLHVQGLMGDLIQTIKPMEGFGIVKDVQYTDMVS</sequence>
<dbReference type="Proteomes" id="UP001500101">
    <property type="component" value="Unassembled WGS sequence"/>
</dbReference>
<evidence type="ECO:0000313" key="1">
    <source>
        <dbReference type="EMBL" id="GAA4146413.1"/>
    </source>
</evidence>
<dbReference type="Pfam" id="PF16407">
    <property type="entry name" value="PKD_2"/>
    <property type="match status" value="1"/>
</dbReference>
<gene>
    <name evidence="1" type="ORF">GCM10022216_31290</name>
</gene>
<accession>A0ABP7Z395</accession>